<reference evidence="3" key="1">
    <citation type="submission" date="2014-09" db="EMBL/GenBank/DDBJ databases">
        <authorList>
            <person name="Mudge J."/>
            <person name="Ramaraj T."/>
            <person name="Lindquist I.E."/>
            <person name="Bharti A.K."/>
            <person name="Sundararajan A."/>
            <person name="Cameron C.T."/>
            <person name="Woodward J.E."/>
            <person name="May G.D."/>
            <person name="Brubaker C."/>
            <person name="Broadhvest J."/>
            <person name="Wilkins T.A."/>
        </authorList>
    </citation>
    <scope>NUCLEOTIDE SEQUENCE</scope>
    <source>
        <strain evidence="3">cv. AKA8401</strain>
    </source>
</reference>
<sequence length="65" mass="7451">MLSHGDVCFKLLRTSAFASISLSLTRMTIFSGVAHLLYKLRQISTFDFLLFPSKPSPFFFFFLPL</sequence>
<evidence type="ECO:0000313" key="3">
    <source>
        <dbReference type="Proteomes" id="UP000032142"/>
    </source>
</evidence>
<keyword evidence="3" id="KW-1185">Reference proteome</keyword>
<dbReference type="AlphaFoldDB" id="A0A0B0MW72"/>
<comment type="caution">
    <text evidence="2">The sequence shown here is derived from an EMBL/GenBank/DDBJ whole genome shotgun (WGS) entry which is preliminary data.</text>
</comment>
<keyword evidence="1" id="KW-0812">Transmembrane</keyword>
<keyword evidence="1" id="KW-0472">Membrane</keyword>
<gene>
    <name evidence="2" type="ORF">F383_31931</name>
</gene>
<feature type="transmembrane region" description="Helical" evidence="1">
    <location>
        <begin position="16"/>
        <end position="38"/>
    </location>
</feature>
<accession>A0A0B0MW72</accession>
<dbReference type="Proteomes" id="UP000032142">
    <property type="component" value="Unassembled WGS sequence"/>
</dbReference>
<dbReference type="EMBL" id="JRRC01448664">
    <property type="protein sequence ID" value="KHG06318.1"/>
    <property type="molecule type" value="Genomic_DNA"/>
</dbReference>
<proteinExistence type="predicted"/>
<evidence type="ECO:0000256" key="1">
    <source>
        <dbReference type="SAM" id="Phobius"/>
    </source>
</evidence>
<keyword evidence="1" id="KW-1133">Transmembrane helix</keyword>
<protein>
    <submittedName>
        <fullName evidence="2">Uncharacterized protein</fullName>
    </submittedName>
</protein>
<evidence type="ECO:0000313" key="2">
    <source>
        <dbReference type="EMBL" id="KHG06318.1"/>
    </source>
</evidence>
<organism evidence="2 3">
    <name type="scientific">Gossypium arboreum</name>
    <name type="common">Tree cotton</name>
    <name type="synonym">Gossypium nanking</name>
    <dbReference type="NCBI Taxonomy" id="29729"/>
    <lineage>
        <taxon>Eukaryota</taxon>
        <taxon>Viridiplantae</taxon>
        <taxon>Streptophyta</taxon>
        <taxon>Embryophyta</taxon>
        <taxon>Tracheophyta</taxon>
        <taxon>Spermatophyta</taxon>
        <taxon>Magnoliopsida</taxon>
        <taxon>eudicotyledons</taxon>
        <taxon>Gunneridae</taxon>
        <taxon>Pentapetalae</taxon>
        <taxon>rosids</taxon>
        <taxon>malvids</taxon>
        <taxon>Malvales</taxon>
        <taxon>Malvaceae</taxon>
        <taxon>Malvoideae</taxon>
        <taxon>Gossypium</taxon>
    </lineage>
</organism>
<name>A0A0B0MW72_GOSAR</name>